<keyword evidence="7" id="KW-0539">Nucleus</keyword>
<feature type="domain" description="Myb-like" evidence="9">
    <location>
        <begin position="53"/>
        <end position="102"/>
    </location>
</feature>
<dbReference type="InterPro" id="IPR021786">
    <property type="entry name" value="Cdc5p/Cef1_C"/>
</dbReference>
<dbReference type="PANTHER" id="PTHR45885">
    <property type="entry name" value="CELL DIVISION CYCLE 5-LIKE PROTEIN"/>
    <property type="match status" value="1"/>
</dbReference>
<feature type="compositionally biased region" description="Basic and acidic residues" evidence="8">
    <location>
        <begin position="241"/>
        <end position="256"/>
    </location>
</feature>
<keyword evidence="3" id="KW-0747">Spliceosome</keyword>
<organism evidence="11 12">
    <name type="scientific">Neodothiora populina</name>
    <dbReference type="NCBI Taxonomy" id="2781224"/>
    <lineage>
        <taxon>Eukaryota</taxon>
        <taxon>Fungi</taxon>
        <taxon>Dikarya</taxon>
        <taxon>Ascomycota</taxon>
        <taxon>Pezizomycotina</taxon>
        <taxon>Dothideomycetes</taxon>
        <taxon>Dothideomycetidae</taxon>
        <taxon>Dothideales</taxon>
        <taxon>Dothioraceae</taxon>
        <taxon>Neodothiora</taxon>
    </lineage>
</organism>
<dbReference type="InterPro" id="IPR017930">
    <property type="entry name" value="Myb_dom"/>
</dbReference>
<accession>A0ABR3PBH9</accession>
<evidence type="ECO:0000256" key="2">
    <source>
        <dbReference type="ARBA" id="ARBA00022664"/>
    </source>
</evidence>
<dbReference type="Pfam" id="PF11831">
    <property type="entry name" value="Myb_Cef"/>
    <property type="match status" value="1"/>
</dbReference>
<feature type="compositionally biased region" description="Polar residues" evidence="8">
    <location>
        <begin position="417"/>
        <end position="426"/>
    </location>
</feature>
<dbReference type="Proteomes" id="UP001562354">
    <property type="component" value="Unassembled WGS sequence"/>
</dbReference>
<evidence type="ECO:0000256" key="6">
    <source>
        <dbReference type="ARBA" id="ARBA00023187"/>
    </source>
</evidence>
<feature type="compositionally biased region" description="Low complexity" evidence="8">
    <location>
        <begin position="285"/>
        <end position="297"/>
    </location>
</feature>
<comment type="caution">
    <text evidence="11">The sequence shown here is derived from an EMBL/GenBank/DDBJ whole genome shotgun (WGS) entry which is preliminary data.</text>
</comment>
<feature type="domain" description="Myb-like" evidence="9">
    <location>
        <begin position="1"/>
        <end position="52"/>
    </location>
</feature>
<feature type="region of interest" description="Disordered" evidence="8">
    <location>
        <begin position="110"/>
        <end position="189"/>
    </location>
</feature>
<feature type="compositionally biased region" description="Acidic residues" evidence="8">
    <location>
        <begin position="499"/>
        <end position="508"/>
    </location>
</feature>
<evidence type="ECO:0000259" key="9">
    <source>
        <dbReference type="PROSITE" id="PS50090"/>
    </source>
</evidence>
<evidence type="ECO:0000256" key="4">
    <source>
        <dbReference type="ARBA" id="ARBA00022737"/>
    </source>
</evidence>
<evidence type="ECO:0000256" key="3">
    <source>
        <dbReference type="ARBA" id="ARBA00022728"/>
    </source>
</evidence>
<evidence type="ECO:0000256" key="5">
    <source>
        <dbReference type="ARBA" id="ARBA00023125"/>
    </source>
</evidence>
<dbReference type="Pfam" id="PF13921">
    <property type="entry name" value="Myb_DNA-bind_6"/>
    <property type="match status" value="1"/>
</dbReference>
<dbReference type="PROSITE" id="PS51294">
    <property type="entry name" value="HTH_MYB"/>
    <property type="match status" value="2"/>
</dbReference>
<evidence type="ECO:0000256" key="1">
    <source>
        <dbReference type="ARBA" id="ARBA00010506"/>
    </source>
</evidence>
<keyword evidence="6" id="KW-0508">mRNA splicing</keyword>
<feature type="domain" description="HTH myb-type" evidence="10">
    <location>
        <begin position="57"/>
        <end position="106"/>
    </location>
</feature>
<dbReference type="PANTHER" id="PTHR45885:SF1">
    <property type="entry name" value="CELL DIVISION CYCLE 5-LIKE PROTEIN"/>
    <property type="match status" value="1"/>
</dbReference>
<feature type="domain" description="HTH myb-type" evidence="10">
    <location>
        <begin position="1"/>
        <end position="56"/>
    </location>
</feature>
<evidence type="ECO:0000256" key="7">
    <source>
        <dbReference type="ARBA" id="ARBA00023242"/>
    </source>
</evidence>
<comment type="similarity">
    <text evidence="1">Belongs to the CEF1 family.</text>
</comment>
<name>A0ABR3PBH9_9PEZI</name>
<dbReference type="EMBL" id="JBFMKM010000010">
    <property type="protein sequence ID" value="KAL1303425.1"/>
    <property type="molecule type" value="Genomic_DNA"/>
</dbReference>
<evidence type="ECO:0000313" key="12">
    <source>
        <dbReference type="Proteomes" id="UP001562354"/>
    </source>
</evidence>
<dbReference type="RefSeq" id="XP_069199700.1">
    <property type="nucleotide sequence ID" value="XM_069346825.1"/>
</dbReference>
<dbReference type="CDD" id="cd11659">
    <property type="entry name" value="SANT_CDC5_II"/>
    <property type="match status" value="1"/>
</dbReference>
<evidence type="ECO:0000313" key="11">
    <source>
        <dbReference type="EMBL" id="KAL1303425.1"/>
    </source>
</evidence>
<dbReference type="InterPro" id="IPR009057">
    <property type="entry name" value="Homeodomain-like_sf"/>
</dbReference>
<proteinExistence type="inferred from homology"/>
<evidence type="ECO:0000256" key="8">
    <source>
        <dbReference type="SAM" id="MobiDB-lite"/>
    </source>
</evidence>
<feature type="region of interest" description="Disordered" evidence="8">
    <location>
        <begin position="215"/>
        <end position="317"/>
    </location>
</feature>
<gene>
    <name evidence="11" type="ORF">AAFC00_006815</name>
</gene>
<keyword evidence="4" id="KW-0677">Repeat</keyword>
<sequence>MPVVKGGVWTNIEDEILKAAVSKYGLNQWARVSSLLARKTPKQCKARWSEWLDPGIRKVEWSKDEDEKLLHLAKLMPTQWRTIAPIVGRTATQCLERYQKLLDDAEARENDELGLGGPSGGEAAAPSADDVRKLRPGEMDPDPESKPARPDTIDMDEDEKEMLSEARARLANTQGKKAKRKARERQLEESRRLAVLQKRRELKNAGINIKVVSKKKGQMDYNADIPFEKAPAPGFYDTVEEETRNEKQREAFDPRKQQLANKRKGDQEDDRDDSKRRKNDKSGTAAAYAAAAKAGQAQRLREAEQSSRRRGLALPAPQVGESELEEIVKMGIAGERASLAAGGSDNEATRGLIGNYSEMVGSTPIRTPRAPQEEDRIANEIRNARARTETQSALLGGDNAELYEGASTTGFGGVAPSKQSTATPNPLATPLRNGMGATPARRPGATPLRTPRDNYGLNQENGMQLVGQTPKDIRRHEQAIRGDLRSKLSSLPKPKESEWELELPEEQEEKAPQAEMSDEDAAIRDQRLRETRDAAARADLKRQSQVIQRGLPRPTVVDVDAMLKNAAVLKDSIKRDIGKQMALLIANDARKFGGAKIKGSHQPVEMYEDDEMRRVRLEVALEMGKDEHGRKILQEQFGQAWDKAHEQTILPGLAGYAEDEIDEHQLMTEAFDTIQDGIISTAEKGNALEKKLAKHHGGYLARSVMLRKKISEAADFMARTSIDVETARTAQQAEGVAITDRLERLRDEVSLVSRREREAQEEYRARKYELDGLSA</sequence>
<feature type="compositionally biased region" description="Basic and acidic residues" evidence="8">
    <location>
        <begin position="129"/>
        <end position="152"/>
    </location>
</feature>
<dbReference type="SMART" id="SM00717">
    <property type="entry name" value="SANT"/>
    <property type="match status" value="2"/>
</dbReference>
<evidence type="ECO:0008006" key="13">
    <source>
        <dbReference type="Google" id="ProtNLM"/>
    </source>
</evidence>
<dbReference type="PROSITE" id="PS50090">
    <property type="entry name" value="MYB_LIKE"/>
    <property type="match status" value="2"/>
</dbReference>
<feature type="region of interest" description="Disordered" evidence="8">
    <location>
        <begin position="412"/>
        <end position="460"/>
    </location>
</feature>
<dbReference type="SUPFAM" id="SSF46689">
    <property type="entry name" value="Homeodomain-like"/>
    <property type="match status" value="1"/>
</dbReference>
<keyword evidence="5" id="KW-0238">DNA-binding</keyword>
<reference evidence="11 12" key="1">
    <citation type="submission" date="2024-07" db="EMBL/GenBank/DDBJ databases">
        <title>Draft sequence of the Neodothiora populina.</title>
        <authorList>
            <person name="Drown D.D."/>
            <person name="Schuette U.S."/>
            <person name="Buechlein A.B."/>
            <person name="Rusch D.R."/>
            <person name="Winton L.W."/>
            <person name="Adams G.A."/>
        </authorList>
    </citation>
    <scope>NUCLEOTIDE SEQUENCE [LARGE SCALE GENOMIC DNA]</scope>
    <source>
        <strain evidence="11 12">CPC 39397</strain>
    </source>
</reference>
<protein>
    <recommendedName>
        <fullName evidence="13">Pre-mRNA-splicing factor cef1</fullName>
    </recommendedName>
</protein>
<dbReference type="GeneID" id="95980514"/>
<dbReference type="InterPro" id="IPR001005">
    <property type="entry name" value="SANT/Myb"/>
</dbReference>
<keyword evidence="2" id="KW-0507">mRNA processing</keyword>
<dbReference type="InterPro" id="IPR047242">
    <property type="entry name" value="CDC5L/Cef1"/>
</dbReference>
<dbReference type="Gene3D" id="1.10.10.60">
    <property type="entry name" value="Homeodomain-like"/>
    <property type="match status" value="2"/>
</dbReference>
<dbReference type="InterPro" id="IPR047240">
    <property type="entry name" value="SANT_CDC5L_II"/>
</dbReference>
<feature type="region of interest" description="Disordered" evidence="8">
    <location>
        <begin position="481"/>
        <end position="521"/>
    </location>
</feature>
<dbReference type="CDD" id="cd00167">
    <property type="entry name" value="SANT"/>
    <property type="match status" value="1"/>
</dbReference>
<keyword evidence="12" id="KW-1185">Reference proteome</keyword>
<evidence type="ECO:0000259" key="10">
    <source>
        <dbReference type="PROSITE" id="PS51294"/>
    </source>
</evidence>